<evidence type="ECO:0000256" key="7">
    <source>
        <dbReference type="ARBA" id="ARBA00024686"/>
    </source>
</evidence>
<reference evidence="11" key="2">
    <citation type="submission" date="2008-12" db="EMBL/GenBank/DDBJ databases">
        <title>Improved gene annotation of the rice (Oryza sativa) genomes.</title>
        <authorList>
            <person name="Wang J."/>
            <person name="Li R."/>
            <person name="Fan W."/>
            <person name="Huang Q."/>
            <person name="Zhang J."/>
            <person name="Zhou Y."/>
            <person name="Hu Y."/>
            <person name="Zi S."/>
            <person name="Li J."/>
            <person name="Ni P."/>
            <person name="Zheng H."/>
            <person name="Zhang Y."/>
            <person name="Zhao M."/>
            <person name="Hao Q."/>
            <person name="McDermott J."/>
            <person name="Samudrala R."/>
            <person name="Kristiansen K."/>
            <person name="Wong G.K.-S."/>
        </authorList>
    </citation>
    <scope>NUCLEOTIDE SEQUENCE</scope>
</reference>
<evidence type="ECO:0000256" key="9">
    <source>
        <dbReference type="SAM" id="SignalP"/>
    </source>
</evidence>
<dbReference type="Pfam" id="PF02469">
    <property type="entry name" value="Fasciclin"/>
    <property type="match status" value="2"/>
</dbReference>
<feature type="compositionally biased region" description="Low complexity" evidence="8">
    <location>
        <begin position="416"/>
        <end position="430"/>
    </location>
</feature>
<dbReference type="PROSITE" id="PS50213">
    <property type="entry name" value="FAS1"/>
    <property type="match status" value="2"/>
</dbReference>
<dbReference type="GO" id="GO:0098552">
    <property type="term" value="C:side of membrane"/>
    <property type="evidence" value="ECO:0007669"/>
    <property type="project" value="UniProtKB-KW"/>
</dbReference>
<feature type="chain" id="PRO_5002884078" description="FAS1 domain-containing protein" evidence="9">
    <location>
        <begin position="25"/>
        <end position="478"/>
    </location>
</feature>
<feature type="signal peptide" evidence="9">
    <location>
        <begin position="1"/>
        <end position="24"/>
    </location>
</feature>
<accession>B9FSS3</accession>
<comment type="function">
    <text evidence="7">May be a cell surface adhesion protein.</text>
</comment>
<keyword evidence="5 9" id="KW-0732">Signal</keyword>
<keyword evidence="3" id="KW-1003">Cell membrane</keyword>
<protein>
    <recommendedName>
        <fullName evidence="10">FAS1 domain-containing protein</fullName>
    </recommendedName>
</protein>
<evidence type="ECO:0000259" key="10">
    <source>
        <dbReference type="PROSITE" id="PS50213"/>
    </source>
</evidence>
<evidence type="ECO:0000256" key="6">
    <source>
        <dbReference type="ARBA" id="ARBA00023136"/>
    </source>
</evidence>
<keyword evidence="4" id="KW-0325">Glycoprotein</keyword>
<dbReference type="Gene3D" id="2.30.180.10">
    <property type="entry name" value="FAS1 domain"/>
    <property type="match status" value="2"/>
</dbReference>
<dbReference type="InterPro" id="IPR000782">
    <property type="entry name" value="FAS1_domain"/>
</dbReference>
<sequence>MALAGTLNASTVFFLLLLLLCVRGASPSTASSSPTTPRRRWRGGGGFTVFCPADDAVAAFIPAFRGLTADAKVALLLYHAVAAHFSEEALKAINGEVNTLATDGGGGGKVLNLTIEEDDDGAGATVKLSSSSGNVARVTKTIQDADPHAVYLIDAVLMPIGCGGQRSLPAGGAAAPSPAPVTSPAPAPAQATNPSPSPDSKPDNQPAAEQPPENSASRGGMAAWSLLSVVVPAIASLVLRRGASPSTASSSPTTPRRRWRGGGGFTVFCPADDAVAAFIPAFRGLTADAKVALLLYHAVAAHFSEEALKAINGEVNTLATDGGGGGKVLNLTIEEDDDGAGATVKLSSSSGNVARVTKTIQDADPHAVYLIDAVLMPLDVVVNVSSGGGAAAPFTGAGHFTCTRTCSGHKSVPFAGQQARQSAGRGAASGEQREQGRHGSVESALGGRAGHSVVGAPVRAGGTYIRGAGAGGDAVVSS</sequence>
<feature type="domain" description="FAS1" evidence="10">
    <location>
        <begin position="1"/>
        <end position="157"/>
    </location>
</feature>
<evidence type="ECO:0000256" key="4">
    <source>
        <dbReference type="ARBA" id="ARBA00022622"/>
    </source>
</evidence>
<evidence type="ECO:0000256" key="2">
    <source>
        <dbReference type="ARBA" id="ARBA00007843"/>
    </source>
</evidence>
<feature type="compositionally biased region" description="Pro residues" evidence="8">
    <location>
        <begin position="177"/>
        <end position="187"/>
    </location>
</feature>
<proteinExistence type="inferred from homology"/>
<gene>
    <name evidence="11" type="ORF">OsJ_20993</name>
</gene>
<feature type="compositionally biased region" description="Low complexity" evidence="8">
    <location>
        <begin position="242"/>
        <end position="254"/>
    </location>
</feature>
<feature type="domain" description="FAS1" evidence="10">
    <location>
        <begin position="223"/>
        <end position="375"/>
    </location>
</feature>
<comment type="similarity">
    <text evidence="2">Belongs to the fasciclin-like AGP family.</text>
</comment>
<dbReference type="Proteomes" id="UP000007752">
    <property type="component" value="Chromosome 6"/>
</dbReference>
<feature type="region of interest" description="Disordered" evidence="8">
    <location>
        <begin position="169"/>
        <end position="219"/>
    </location>
</feature>
<keyword evidence="6" id="KW-0472">Membrane</keyword>
<dbReference type="SMART" id="SM00554">
    <property type="entry name" value="FAS1"/>
    <property type="match status" value="2"/>
</dbReference>
<dbReference type="PANTHER" id="PTHR32077:SF83">
    <property type="entry name" value="OS06G0285100 PROTEIN"/>
    <property type="match status" value="1"/>
</dbReference>
<evidence type="ECO:0000256" key="8">
    <source>
        <dbReference type="SAM" id="MobiDB-lite"/>
    </source>
</evidence>
<keyword evidence="4" id="KW-0336">GPI-anchor</keyword>
<dbReference type="AlphaFoldDB" id="B9FSS3"/>
<dbReference type="GO" id="GO:0005886">
    <property type="term" value="C:plasma membrane"/>
    <property type="evidence" value="ECO:0007669"/>
    <property type="project" value="UniProtKB-SubCell"/>
</dbReference>
<dbReference type="InterPro" id="IPR036378">
    <property type="entry name" value="FAS1_dom_sf"/>
</dbReference>
<keyword evidence="4" id="KW-0449">Lipoprotein</keyword>
<name>B9FSS3_ORYSJ</name>
<dbReference type="EMBL" id="CM000143">
    <property type="protein sequence ID" value="EEE65534.1"/>
    <property type="molecule type" value="Genomic_DNA"/>
</dbReference>
<comment type="subcellular location">
    <subcellularLocation>
        <location evidence="1">Cell membrane</location>
        <topology evidence="1">Lipid-anchor</topology>
        <topology evidence="1">GPI-anchor</topology>
    </subcellularLocation>
</comment>
<feature type="region of interest" description="Disordered" evidence="8">
    <location>
        <begin position="416"/>
        <end position="448"/>
    </location>
</feature>
<evidence type="ECO:0000256" key="3">
    <source>
        <dbReference type="ARBA" id="ARBA00022475"/>
    </source>
</evidence>
<dbReference type="PANTHER" id="PTHR32077">
    <property type="entry name" value="FASCICLIN-LIKE ARABINOGALACTAN PROTEIN"/>
    <property type="match status" value="1"/>
</dbReference>
<evidence type="ECO:0000256" key="1">
    <source>
        <dbReference type="ARBA" id="ARBA00004609"/>
    </source>
</evidence>
<reference evidence="11" key="1">
    <citation type="journal article" date="2005" name="PLoS Biol.">
        <title>The genomes of Oryza sativa: a history of duplications.</title>
        <authorList>
            <person name="Yu J."/>
            <person name="Wang J."/>
            <person name="Lin W."/>
            <person name="Li S."/>
            <person name="Li H."/>
            <person name="Zhou J."/>
            <person name="Ni P."/>
            <person name="Dong W."/>
            <person name="Hu S."/>
            <person name="Zeng C."/>
            <person name="Zhang J."/>
            <person name="Zhang Y."/>
            <person name="Li R."/>
            <person name="Xu Z."/>
            <person name="Li S."/>
            <person name="Li X."/>
            <person name="Zheng H."/>
            <person name="Cong L."/>
            <person name="Lin L."/>
            <person name="Yin J."/>
            <person name="Geng J."/>
            <person name="Li G."/>
            <person name="Shi J."/>
            <person name="Liu J."/>
            <person name="Lv H."/>
            <person name="Li J."/>
            <person name="Wang J."/>
            <person name="Deng Y."/>
            <person name="Ran L."/>
            <person name="Shi X."/>
            <person name="Wang X."/>
            <person name="Wu Q."/>
            <person name="Li C."/>
            <person name="Ren X."/>
            <person name="Wang J."/>
            <person name="Wang X."/>
            <person name="Li D."/>
            <person name="Liu D."/>
            <person name="Zhang X."/>
            <person name="Ji Z."/>
            <person name="Zhao W."/>
            <person name="Sun Y."/>
            <person name="Zhang Z."/>
            <person name="Bao J."/>
            <person name="Han Y."/>
            <person name="Dong L."/>
            <person name="Ji J."/>
            <person name="Chen P."/>
            <person name="Wu S."/>
            <person name="Liu J."/>
            <person name="Xiao Y."/>
            <person name="Bu D."/>
            <person name="Tan J."/>
            <person name="Yang L."/>
            <person name="Ye C."/>
            <person name="Zhang J."/>
            <person name="Xu J."/>
            <person name="Zhou Y."/>
            <person name="Yu Y."/>
            <person name="Zhang B."/>
            <person name="Zhuang S."/>
            <person name="Wei H."/>
            <person name="Liu B."/>
            <person name="Lei M."/>
            <person name="Yu H."/>
            <person name="Li Y."/>
            <person name="Xu H."/>
            <person name="Wei S."/>
            <person name="He X."/>
            <person name="Fang L."/>
            <person name="Zhang Z."/>
            <person name="Zhang Y."/>
            <person name="Huang X."/>
            <person name="Su Z."/>
            <person name="Tong W."/>
            <person name="Li J."/>
            <person name="Tong Z."/>
            <person name="Li S."/>
            <person name="Ye J."/>
            <person name="Wang L."/>
            <person name="Fang L."/>
            <person name="Lei T."/>
            <person name="Chen C."/>
            <person name="Chen H."/>
            <person name="Xu Z."/>
            <person name="Li H."/>
            <person name="Huang H."/>
            <person name="Zhang F."/>
            <person name="Xu H."/>
            <person name="Li N."/>
            <person name="Zhao C."/>
            <person name="Li S."/>
            <person name="Dong L."/>
            <person name="Huang Y."/>
            <person name="Li L."/>
            <person name="Xi Y."/>
            <person name="Qi Q."/>
            <person name="Li W."/>
            <person name="Zhang B."/>
            <person name="Hu W."/>
            <person name="Zhang Y."/>
            <person name="Tian X."/>
            <person name="Jiao Y."/>
            <person name="Liang X."/>
            <person name="Jin J."/>
            <person name="Gao L."/>
            <person name="Zheng W."/>
            <person name="Hao B."/>
            <person name="Liu S."/>
            <person name="Wang W."/>
            <person name="Yuan L."/>
            <person name="Cao M."/>
            <person name="McDermott J."/>
            <person name="Samudrala R."/>
            <person name="Wang J."/>
            <person name="Wong G.K."/>
            <person name="Yang H."/>
        </authorList>
    </citation>
    <scope>NUCLEOTIDE SEQUENCE [LARGE SCALE GENOMIC DNA]</scope>
</reference>
<evidence type="ECO:0000313" key="11">
    <source>
        <dbReference type="EMBL" id="EEE65534.1"/>
    </source>
</evidence>
<organism evidence="11">
    <name type="scientific">Oryza sativa subsp. japonica</name>
    <name type="common">Rice</name>
    <dbReference type="NCBI Taxonomy" id="39947"/>
    <lineage>
        <taxon>Eukaryota</taxon>
        <taxon>Viridiplantae</taxon>
        <taxon>Streptophyta</taxon>
        <taxon>Embryophyta</taxon>
        <taxon>Tracheophyta</taxon>
        <taxon>Spermatophyta</taxon>
        <taxon>Magnoliopsida</taxon>
        <taxon>Liliopsida</taxon>
        <taxon>Poales</taxon>
        <taxon>Poaceae</taxon>
        <taxon>BOP clade</taxon>
        <taxon>Oryzoideae</taxon>
        <taxon>Oryzeae</taxon>
        <taxon>Oryzinae</taxon>
        <taxon>Oryza</taxon>
        <taxon>Oryza sativa</taxon>
    </lineage>
</organism>
<feature type="compositionally biased region" description="Basic and acidic residues" evidence="8">
    <location>
        <begin position="431"/>
        <end position="440"/>
    </location>
</feature>
<dbReference type="HOGENOM" id="CLU_1306563_0_0_1"/>
<evidence type="ECO:0000256" key="5">
    <source>
        <dbReference type="ARBA" id="ARBA00022729"/>
    </source>
</evidence>
<dbReference type="SUPFAM" id="SSF82153">
    <property type="entry name" value="FAS1 domain"/>
    <property type="match status" value="2"/>
</dbReference>
<dbReference type="InterPro" id="IPR045003">
    <property type="entry name" value="FLA_A"/>
</dbReference>
<feature type="region of interest" description="Disordered" evidence="8">
    <location>
        <begin position="242"/>
        <end position="262"/>
    </location>
</feature>